<reference evidence="4" key="1">
    <citation type="submission" date="2020-09" db="EMBL/GenBank/DDBJ databases">
        <title>The genome sequence of strain Labrenzia suaedae 4C16A.</title>
        <authorList>
            <person name="Liu Y."/>
        </authorList>
    </citation>
    <scope>NUCLEOTIDE SEQUENCE [LARGE SCALE GENOMIC DNA]</scope>
    <source>
        <strain evidence="4">4C16A</strain>
    </source>
</reference>
<dbReference type="PANTHER" id="PTHR33055">
    <property type="entry name" value="TRANSPOSASE FOR INSERTION SEQUENCE ELEMENT IS1111A"/>
    <property type="match status" value="1"/>
</dbReference>
<accession>A0ABR9CX68</accession>
<evidence type="ECO:0000313" key="3">
    <source>
        <dbReference type="EMBL" id="MBD8894370.1"/>
    </source>
</evidence>
<sequence>MDIHRVAAEVVALFEGKLTKLGRVPMLREHLEAFARRELTHDDHVVIEATGNAASVAELLAPFVERVIVANPKQVRMIAHAKIKTDAIDAAVLAKLYATGFLPEVWVPDARTQALRRQVARRTQLVRQRVRLKNIIQSILHAHLVPPCPHGNLVGISGRKWLAKQIVPPDERAAIERHLGQIDVIEAALKVVEAEIAGEVLADPVIRRIMTLPGVDMMVATGVAAAIGDVRRFPDPQKLVGYLGLNPSVRQSGEGPAYHGRITKQGRGQARGMLVEAAWAAARSPGPLRAFYQRIAARRGKHIAAVATARKLSMILWHMLTKETDYIWVRPALLARKLRNVELKAGMPAEHAKRGDAYDYNIPERRAAERAQVEQAEQDYARFISRWRSRPRGEARPA</sequence>
<organism evidence="3 4">
    <name type="scientific">Roseibium litorale</name>
    <dbReference type="NCBI Taxonomy" id="2803841"/>
    <lineage>
        <taxon>Bacteria</taxon>
        <taxon>Pseudomonadati</taxon>
        <taxon>Pseudomonadota</taxon>
        <taxon>Alphaproteobacteria</taxon>
        <taxon>Hyphomicrobiales</taxon>
        <taxon>Stappiaceae</taxon>
        <taxon>Roseibium</taxon>
    </lineage>
</organism>
<dbReference type="NCBIfam" id="NF033542">
    <property type="entry name" value="transpos_IS110"/>
    <property type="match status" value="1"/>
</dbReference>
<evidence type="ECO:0000259" key="2">
    <source>
        <dbReference type="Pfam" id="PF02371"/>
    </source>
</evidence>
<dbReference type="Proteomes" id="UP000632063">
    <property type="component" value="Unassembled WGS sequence"/>
</dbReference>
<evidence type="ECO:0000259" key="1">
    <source>
        <dbReference type="Pfam" id="PF01548"/>
    </source>
</evidence>
<evidence type="ECO:0000313" key="4">
    <source>
        <dbReference type="Proteomes" id="UP000632063"/>
    </source>
</evidence>
<dbReference type="EMBL" id="JACYXI010000031">
    <property type="protein sequence ID" value="MBD8894370.1"/>
    <property type="molecule type" value="Genomic_DNA"/>
</dbReference>
<dbReference type="Pfam" id="PF01548">
    <property type="entry name" value="DEDD_Tnp_IS110"/>
    <property type="match status" value="1"/>
</dbReference>
<name>A0ABR9CX68_9HYPH</name>
<feature type="domain" description="Transposase IS116/IS110/IS902 C-terminal" evidence="2">
    <location>
        <begin position="207"/>
        <end position="293"/>
    </location>
</feature>
<dbReference type="Pfam" id="PF02371">
    <property type="entry name" value="Transposase_20"/>
    <property type="match status" value="1"/>
</dbReference>
<protein>
    <submittedName>
        <fullName evidence="3">IS110 family transposase</fullName>
    </submittedName>
</protein>
<feature type="domain" description="Transposase IS110-like N-terminal" evidence="1">
    <location>
        <begin position="2"/>
        <end position="141"/>
    </location>
</feature>
<keyword evidence="4" id="KW-1185">Reference proteome</keyword>
<dbReference type="InterPro" id="IPR002525">
    <property type="entry name" value="Transp_IS110-like_N"/>
</dbReference>
<reference evidence="3 4" key="2">
    <citation type="journal article" date="2021" name="Int. J. Syst. Evol. Microbiol.">
        <title>Roseibium litorale sp. nov., isolated from a tidal flat sediment and proposal for the reclassification of Labrenzia polysiphoniae as Roseibium polysiphoniae comb. nov.</title>
        <authorList>
            <person name="Liu Y."/>
            <person name="Pei T."/>
            <person name="Du J."/>
            <person name="Chao M."/>
            <person name="Deng M.R."/>
            <person name="Zhu H."/>
        </authorList>
    </citation>
    <scope>NUCLEOTIDE SEQUENCE [LARGE SCALE GENOMIC DNA]</scope>
    <source>
        <strain evidence="3 4">4C16A</strain>
    </source>
</reference>
<dbReference type="InterPro" id="IPR003346">
    <property type="entry name" value="Transposase_20"/>
</dbReference>
<gene>
    <name evidence="3" type="ORF">IG616_22750</name>
</gene>
<comment type="caution">
    <text evidence="3">The sequence shown here is derived from an EMBL/GenBank/DDBJ whole genome shotgun (WGS) entry which is preliminary data.</text>
</comment>
<dbReference type="InterPro" id="IPR047650">
    <property type="entry name" value="Transpos_IS110"/>
</dbReference>
<proteinExistence type="predicted"/>